<evidence type="ECO:0000313" key="8">
    <source>
        <dbReference type="Proteomes" id="UP000231474"/>
    </source>
</evidence>
<comment type="similarity">
    <text evidence="1">Belongs to the UDPGP type 2 family.</text>
</comment>
<dbReference type="GO" id="GO:0003983">
    <property type="term" value="F:UTP:glucose-1-phosphate uridylyltransferase activity"/>
    <property type="evidence" value="ECO:0007669"/>
    <property type="project" value="UniProtKB-EC"/>
</dbReference>
<dbReference type="InterPro" id="IPR005835">
    <property type="entry name" value="NTP_transferase_dom"/>
</dbReference>
<proteinExistence type="inferred from homology"/>
<dbReference type="GO" id="GO:0006011">
    <property type="term" value="P:UDP-alpha-D-glucose metabolic process"/>
    <property type="evidence" value="ECO:0007669"/>
    <property type="project" value="InterPro"/>
</dbReference>
<evidence type="ECO:0000256" key="1">
    <source>
        <dbReference type="ARBA" id="ARBA00006890"/>
    </source>
</evidence>
<dbReference type="InterPro" id="IPR029044">
    <property type="entry name" value="Nucleotide-diphossugar_trans"/>
</dbReference>
<dbReference type="Proteomes" id="UP000231474">
    <property type="component" value="Unassembled WGS sequence"/>
</dbReference>
<dbReference type="PANTHER" id="PTHR43197:SF1">
    <property type="entry name" value="UTP--GLUCOSE-1-PHOSPHATE URIDYLYLTRANSFERASE"/>
    <property type="match status" value="1"/>
</dbReference>
<evidence type="ECO:0000256" key="5">
    <source>
        <dbReference type="ARBA" id="ARBA00048128"/>
    </source>
</evidence>
<accession>A0A2M8L3W0</accession>
<protein>
    <recommendedName>
        <fullName evidence="2">UTP--glucose-1-phosphate uridylyltransferase</fullName>
        <ecNumber evidence="2">2.7.7.9</ecNumber>
    </recommendedName>
</protein>
<feature type="domain" description="Nucleotidyl transferase" evidence="6">
    <location>
        <begin position="6"/>
        <end position="267"/>
    </location>
</feature>
<gene>
    <name evidence="7" type="ORF">COU95_01475</name>
</gene>
<sequence>MAKVTKAVILTAGFGTRFLPITKSIPKEMLPVVDKPIIQFVVEELVEAGIKDIIFIVSPYKQAIRDYFSPHPTLEAILKKSGKENEFSEVKKISTLANFSFICQKQTRGTGDAILTARAFVGNKPFLVLFGDDFIVAKPSRTKQLIEAFEKYQASVLGSIETKNPEDGARYGFVVGQLVSRGIFKIERLVEKPGVGKAPSSLAVVSGYVFTPEIFAALKKAQKKIGTKRELHYIDGLNILQKVQPIYALKFQNARYYDTGNKLGYLKTVVEFGLKNKDFGVEFRKFLQKLTRK</sequence>
<dbReference type="EC" id="2.7.7.9" evidence="2"/>
<dbReference type="SUPFAM" id="SSF53448">
    <property type="entry name" value="Nucleotide-diphospho-sugar transferases"/>
    <property type="match status" value="1"/>
</dbReference>
<name>A0A2M8L3W0_9BACT</name>
<comment type="catalytic activity">
    <reaction evidence="5">
        <text>alpha-D-glucose 1-phosphate + UTP + H(+) = UDP-alpha-D-glucose + diphosphate</text>
        <dbReference type="Rhea" id="RHEA:19889"/>
        <dbReference type="ChEBI" id="CHEBI:15378"/>
        <dbReference type="ChEBI" id="CHEBI:33019"/>
        <dbReference type="ChEBI" id="CHEBI:46398"/>
        <dbReference type="ChEBI" id="CHEBI:58601"/>
        <dbReference type="ChEBI" id="CHEBI:58885"/>
        <dbReference type="EC" id="2.7.7.9"/>
    </reaction>
</comment>
<evidence type="ECO:0000259" key="6">
    <source>
        <dbReference type="Pfam" id="PF00483"/>
    </source>
</evidence>
<evidence type="ECO:0000256" key="3">
    <source>
        <dbReference type="ARBA" id="ARBA00022679"/>
    </source>
</evidence>
<comment type="caution">
    <text evidence="7">The sequence shown here is derived from an EMBL/GenBank/DDBJ whole genome shotgun (WGS) entry which is preliminary data.</text>
</comment>
<evidence type="ECO:0000256" key="4">
    <source>
        <dbReference type="ARBA" id="ARBA00022695"/>
    </source>
</evidence>
<evidence type="ECO:0000256" key="2">
    <source>
        <dbReference type="ARBA" id="ARBA00012415"/>
    </source>
</evidence>
<dbReference type="InterPro" id="IPR005771">
    <property type="entry name" value="GalU_uridylyltTrfase_bac/arc"/>
</dbReference>
<reference evidence="8" key="1">
    <citation type="submission" date="2017-09" db="EMBL/GenBank/DDBJ databases">
        <title>Depth-based differentiation of microbial function through sediment-hosted aquifers and enrichment of novel symbionts in the deep terrestrial subsurface.</title>
        <authorList>
            <person name="Probst A.J."/>
            <person name="Ladd B."/>
            <person name="Jarett J.K."/>
            <person name="Geller-Mcgrath D.E."/>
            <person name="Sieber C.M.K."/>
            <person name="Emerson J.B."/>
            <person name="Anantharaman K."/>
            <person name="Thomas B.C."/>
            <person name="Malmstrom R."/>
            <person name="Stieglmeier M."/>
            <person name="Klingl A."/>
            <person name="Woyke T."/>
            <person name="Ryan C.M."/>
            <person name="Banfield J.F."/>
        </authorList>
    </citation>
    <scope>NUCLEOTIDE SEQUENCE [LARGE SCALE GENOMIC DNA]</scope>
</reference>
<organism evidence="7 8">
    <name type="scientific">Candidatus Shapirobacteria bacterium CG10_big_fil_rev_8_21_14_0_10_40_9</name>
    <dbReference type="NCBI Taxonomy" id="1974888"/>
    <lineage>
        <taxon>Bacteria</taxon>
        <taxon>Candidatus Shapironibacteriota</taxon>
    </lineage>
</organism>
<dbReference type="CDD" id="cd02541">
    <property type="entry name" value="UGPase_prokaryotic"/>
    <property type="match status" value="1"/>
</dbReference>
<dbReference type="EMBL" id="PFEK01000028">
    <property type="protein sequence ID" value="PJE67609.1"/>
    <property type="molecule type" value="Genomic_DNA"/>
</dbReference>
<dbReference type="PANTHER" id="PTHR43197">
    <property type="entry name" value="UTP--GLUCOSE-1-PHOSPHATE URIDYLYLTRANSFERASE"/>
    <property type="match status" value="1"/>
</dbReference>
<dbReference type="Pfam" id="PF00483">
    <property type="entry name" value="NTP_transferase"/>
    <property type="match status" value="1"/>
</dbReference>
<dbReference type="AlphaFoldDB" id="A0A2M8L3W0"/>
<dbReference type="Gene3D" id="3.90.550.10">
    <property type="entry name" value="Spore Coat Polysaccharide Biosynthesis Protein SpsA, Chain A"/>
    <property type="match status" value="1"/>
</dbReference>
<keyword evidence="3 7" id="KW-0808">Transferase</keyword>
<evidence type="ECO:0000313" key="7">
    <source>
        <dbReference type="EMBL" id="PJE67609.1"/>
    </source>
</evidence>
<keyword evidence="4 7" id="KW-0548">Nucleotidyltransferase</keyword>